<dbReference type="eggNOG" id="ENOG5031SN4">
    <property type="taxonomic scope" value="Bacteria"/>
</dbReference>
<reference evidence="3" key="1">
    <citation type="journal article" date="2011" name="MBio">
        <title>Novel metabolic attributes of the genus Cyanothece, comprising a group of unicellular nitrogen-fixing Cyanobacteria.</title>
        <authorList>
            <person name="Bandyopadhyay A."/>
            <person name="Elvitigala T."/>
            <person name="Welsh E."/>
            <person name="Stockel J."/>
            <person name="Liberton M."/>
            <person name="Min H."/>
            <person name="Sherman L.A."/>
            <person name="Pakrasi H.B."/>
        </authorList>
    </citation>
    <scope>NUCLEOTIDE SEQUENCE [LARGE SCALE GENOMIC DNA]</scope>
    <source>
        <strain evidence="3">PCC 8801</strain>
    </source>
</reference>
<dbReference type="KEGG" id="cyp:PCC8801_4025"/>
<dbReference type="InterPro" id="IPR058684">
    <property type="entry name" value="YopA_M"/>
</dbReference>
<protein>
    <recommendedName>
        <fullName evidence="1">YopA central domain-containing protein</fullName>
    </recommendedName>
</protein>
<dbReference type="Pfam" id="PF26308">
    <property type="entry name" value="YopA_M"/>
    <property type="match status" value="1"/>
</dbReference>
<evidence type="ECO:0000259" key="1">
    <source>
        <dbReference type="Pfam" id="PF26308"/>
    </source>
</evidence>
<name>B7K5D8_RIPO1</name>
<dbReference type="OrthoDB" id="581728at2"/>
<sequence length="454" mass="53252">MNKPEILQALDCVYPIDEVNDEVNTPITIYEGSLEVSFNDNNNRITRNYDNCTLQFVFQPSPRVELIIKTQWDEPLIQYYESRLNVNIYIKRPGDDSCFKFLCLGRTLNENEVVLQAIFNSSQEDINNYIAECLKNNQLSYIRFSLLNFKSLGQLTMDKEFITHTEKILSSLHEFKFSADNFKIIIREIYKHKEKTEKLVNSYGITHFGVIVFNSNQNQSFTIDFLHILVSFLSFLQGYWVAPCLMAGYNANNQKIWELAEPPIRVDYWESSKQSWLNMEVFFKNHNCLEQAFEGFWKKWNNELWKEPIQLGIHWYIESNKQAGAIEGSIIFIQSALELFSWVLLVEDKKMISADGFDKLPASDKISLLLSQCNIPIEIPEHLKILTAIKEKERPKNLAELLTYVRNKITHPSPKNRKQLSDNVETKDLKNTYYLGRWLLELTLLSLFNYNSYY</sequence>
<feature type="domain" description="YopA central" evidence="1">
    <location>
        <begin position="135"/>
        <end position="271"/>
    </location>
</feature>
<evidence type="ECO:0000313" key="3">
    <source>
        <dbReference type="Proteomes" id="UP000008204"/>
    </source>
</evidence>
<accession>B7K5D8</accession>
<dbReference type="Proteomes" id="UP000008204">
    <property type="component" value="Chromosome"/>
</dbReference>
<keyword evidence="3" id="KW-1185">Reference proteome</keyword>
<gene>
    <name evidence="2" type="ordered locus">PCC8801_4025</name>
</gene>
<dbReference type="RefSeq" id="WP_012597218.1">
    <property type="nucleotide sequence ID" value="NC_011726.1"/>
</dbReference>
<dbReference type="EMBL" id="CP001287">
    <property type="protein sequence ID" value="ACK67964.1"/>
    <property type="molecule type" value="Genomic_DNA"/>
</dbReference>
<proteinExistence type="predicted"/>
<dbReference type="HOGENOM" id="CLU_620810_0_0_3"/>
<evidence type="ECO:0000313" key="2">
    <source>
        <dbReference type="EMBL" id="ACK67964.1"/>
    </source>
</evidence>
<dbReference type="AlphaFoldDB" id="B7K5D8"/>
<organism evidence="2 3">
    <name type="scientific">Rippkaea orientalis (strain PCC 8801 / RF-1)</name>
    <name type="common">Cyanothece sp. (strain PCC 8801)</name>
    <dbReference type="NCBI Taxonomy" id="41431"/>
    <lineage>
        <taxon>Bacteria</taxon>
        <taxon>Bacillati</taxon>
        <taxon>Cyanobacteriota</taxon>
        <taxon>Cyanophyceae</taxon>
        <taxon>Oscillatoriophycideae</taxon>
        <taxon>Chroococcales</taxon>
        <taxon>Aphanothecaceae</taxon>
        <taxon>Rippkaea</taxon>
        <taxon>Rippkaea orientalis</taxon>
    </lineage>
</organism>